<evidence type="ECO:0000256" key="1">
    <source>
        <dbReference type="SAM" id="MobiDB-lite"/>
    </source>
</evidence>
<organism evidence="2 3">
    <name type="scientific">Funneliformis geosporum</name>
    <dbReference type="NCBI Taxonomy" id="1117311"/>
    <lineage>
        <taxon>Eukaryota</taxon>
        <taxon>Fungi</taxon>
        <taxon>Fungi incertae sedis</taxon>
        <taxon>Mucoromycota</taxon>
        <taxon>Glomeromycotina</taxon>
        <taxon>Glomeromycetes</taxon>
        <taxon>Glomerales</taxon>
        <taxon>Glomeraceae</taxon>
        <taxon>Funneliformis</taxon>
    </lineage>
</organism>
<dbReference type="Proteomes" id="UP001153678">
    <property type="component" value="Unassembled WGS sequence"/>
</dbReference>
<protein>
    <submittedName>
        <fullName evidence="2">5884_t:CDS:1</fullName>
    </submittedName>
</protein>
<proteinExistence type="predicted"/>
<reference evidence="2" key="1">
    <citation type="submission" date="2022-08" db="EMBL/GenBank/DDBJ databases">
        <authorList>
            <person name="Kallberg Y."/>
            <person name="Tangrot J."/>
            <person name="Rosling A."/>
        </authorList>
    </citation>
    <scope>NUCLEOTIDE SEQUENCE</scope>
    <source>
        <strain evidence="2">Wild A</strain>
    </source>
</reference>
<keyword evidence="3" id="KW-1185">Reference proteome</keyword>
<evidence type="ECO:0000313" key="3">
    <source>
        <dbReference type="Proteomes" id="UP001153678"/>
    </source>
</evidence>
<dbReference type="EMBL" id="CAMKVN010006117">
    <property type="protein sequence ID" value="CAI2189895.1"/>
    <property type="molecule type" value="Genomic_DNA"/>
</dbReference>
<sequence>GILESVSIGEAIISLTKQTKVWLLKNWDISCAIIGKFTQGNKVEEKCLTHRVVIDEGELDFLIQDCIKEGIYAGSDKCPLGHILTYYEGHQPQYTHMRASMLAYAHINLLEILRRFGPNEVEGADTSKFQCLHKIPSCAICGAGVFYLKEAVKEFAKEVKVHYVNRIMGYLSCNEHKPFVCAVCFGKWHFRSDPWKNTSRDVTKESEPKEEKIREIQPVQ</sequence>
<feature type="non-terminal residue" evidence="2">
    <location>
        <position position="220"/>
    </location>
</feature>
<comment type="caution">
    <text evidence="2">The sequence shown here is derived from an EMBL/GenBank/DDBJ whole genome shotgun (WGS) entry which is preliminary data.</text>
</comment>
<feature type="region of interest" description="Disordered" evidence="1">
    <location>
        <begin position="198"/>
        <end position="220"/>
    </location>
</feature>
<gene>
    <name evidence="2" type="ORF">FWILDA_LOCUS14306</name>
</gene>
<name>A0A9W4T2D8_9GLOM</name>
<accession>A0A9W4T2D8</accession>
<evidence type="ECO:0000313" key="2">
    <source>
        <dbReference type="EMBL" id="CAI2189895.1"/>
    </source>
</evidence>
<dbReference type="AlphaFoldDB" id="A0A9W4T2D8"/>
<dbReference type="OrthoDB" id="2405788at2759"/>